<name>A0A8J3K7G0_9ACTN</name>
<organism evidence="1 2">
    <name type="scientific">Catellatospora chokoriensis</name>
    <dbReference type="NCBI Taxonomy" id="310353"/>
    <lineage>
        <taxon>Bacteria</taxon>
        <taxon>Bacillati</taxon>
        <taxon>Actinomycetota</taxon>
        <taxon>Actinomycetes</taxon>
        <taxon>Micromonosporales</taxon>
        <taxon>Micromonosporaceae</taxon>
        <taxon>Catellatospora</taxon>
    </lineage>
</organism>
<dbReference type="Proteomes" id="UP000619293">
    <property type="component" value="Unassembled WGS sequence"/>
</dbReference>
<dbReference type="EMBL" id="BONG01000041">
    <property type="protein sequence ID" value="GIF92115.1"/>
    <property type="molecule type" value="Genomic_DNA"/>
</dbReference>
<gene>
    <name evidence="1" type="ORF">Cch02nite_55590</name>
</gene>
<comment type="caution">
    <text evidence="1">The sequence shown here is derived from an EMBL/GenBank/DDBJ whole genome shotgun (WGS) entry which is preliminary data.</text>
</comment>
<evidence type="ECO:0000313" key="1">
    <source>
        <dbReference type="EMBL" id="GIF92115.1"/>
    </source>
</evidence>
<sequence length="261" mass="29067">MGLFGPDPVVEADLLAKLITTSPRAKKNLAKQQEAVRSGLRDGELLLALAVDSRKGEVVVVTSKRLFIVARGRLDRVVERERISRTRLASMSNGTFVTFIDGPGIMVEIGAREEANRLAGVIDRYLLESQVGPRDIPILFPDFYQNILQATGKPETPENFVHLIDRVSRMLTAGSAIAYFEQAGDHAAKARFLAEFGSNDREGEFYLNMPDLIIDFLWAWSPECHDSLRRSVTKIHDLLTGPDSFLWEPGDKVTPWDDGGE</sequence>
<protein>
    <submittedName>
        <fullName evidence="1">Uncharacterized protein</fullName>
    </submittedName>
</protein>
<evidence type="ECO:0000313" key="2">
    <source>
        <dbReference type="Proteomes" id="UP000619293"/>
    </source>
</evidence>
<accession>A0A8J3K7G0</accession>
<proteinExistence type="predicted"/>
<dbReference type="RefSeq" id="WP_191841880.1">
    <property type="nucleotide sequence ID" value="NZ_BAAALB010000016.1"/>
</dbReference>
<reference evidence="1 2" key="1">
    <citation type="submission" date="2021-01" db="EMBL/GenBank/DDBJ databases">
        <title>Whole genome shotgun sequence of Catellatospora chokoriensis NBRC 107358.</title>
        <authorList>
            <person name="Komaki H."/>
            <person name="Tamura T."/>
        </authorList>
    </citation>
    <scope>NUCLEOTIDE SEQUENCE [LARGE SCALE GENOMIC DNA]</scope>
    <source>
        <strain evidence="1 2">NBRC 107358</strain>
    </source>
</reference>
<dbReference type="AlphaFoldDB" id="A0A8J3K7G0"/>
<keyword evidence="2" id="KW-1185">Reference proteome</keyword>